<comment type="caution">
    <text evidence="5">The sequence shown here is derived from an EMBL/GenBank/DDBJ whole genome shotgun (WGS) entry which is preliminary data.</text>
</comment>
<name>A0A8J2PWD4_9HEXA</name>
<dbReference type="AlphaFoldDB" id="A0A8J2PWD4"/>
<evidence type="ECO:0000256" key="3">
    <source>
        <dbReference type="SAM" id="MobiDB-lite"/>
    </source>
</evidence>
<evidence type="ECO:0000256" key="2">
    <source>
        <dbReference type="ARBA" id="ARBA00023157"/>
    </source>
</evidence>
<evidence type="ECO:0000259" key="4">
    <source>
        <dbReference type="PROSITE" id="PS50940"/>
    </source>
</evidence>
<dbReference type="OrthoDB" id="8173020at2759"/>
<keyword evidence="2" id="KW-1015">Disulfide bond</keyword>
<dbReference type="InterPro" id="IPR002557">
    <property type="entry name" value="Chitin-bd_dom"/>
</dbReference>
<dbReference type="Pfam" id="PF01607">
    <property type="entry name" value="CBM_14"/>
    <property type="match status" value="3"/>
</dbReference>
<protein>
    <recommendedName>
        <fullName evidence="4">Chitin-binding type-2 domain-containing protein</fullName>
    </recommendedName>
</protein>
<dbReference type="InterPro" id="IPR051940">
    <property type="entry name" value="Chitin_bind-dev_reg"/>
</dbReference>
<organism evidence="5 6">
    <name type="scientific">Allacma fusca</name>
    <dbReference type="NCBI Taxonomy" id="39272"/>
    <lineage>
        <taxon>Eukaryota</taxon>
        <taxon>Metazoa</taxon>
        <taxon>Ecdysozoa</taxon>
        <taxon>Arthropoda</taxon>
        <taxon>Hexapoda</taxon>
        <taxon>Collembola</taxon>
        <taxon>Symphypleona</taxon>
        <taxon>Sminthuridae</taxon>
        <taxon>Allacma</taxon>
    </lineage>
</organism>
<dbReference type="EMBL" id="CAJVCH010532169">
    <property type="protein sequence ID" value="CAG7824265.1"/>
    <property type="molecule type" value="Genomic_DNA"/>
</dbReference>
<gene>
    <name evidence="5" type="ORF">AFUS01_LOCUS34429</name>
</gene>
<dbReference type="GO" id="GO:0008061">
    <property type="term" value="F:chitin binding"/>
    <property type="evidence" value="ECO:0007669"/>
    <property type="project" value="UniProtKB-KW"/>
</dbReference>
<evidence type="ECO:0000256" key="1">
    <source>
        <dbReference type="ARBA" id="ARBA00022669"/>
    </source>
</evidence>
<dbReference type="SMART" id="SM00494">
    <property type="entry name" value="ChtBD2"/>
    <property type="match status" value="3"/>
</dbReference>
<accession>A0A8J2PWD4</accession>
<evidence type="ECO:0000313" key="6">
    <source>
        <dbReference type="Proteomes" id="UP000708208"/>
    </source>
</evidence>
<feature type="domain" description="Chitin-binding type-2" evidence="4">
    <location>
        <begin position="86"/>
        <end position="146"/>
    </location>
</feature>
<feature type="region of interest" description="Disordered" evidence="3">
    <location>
        <begin position="326"/>
        <end position="411"/>
    </location>
</feature>
<sequence>MVAQDLSQAASALECFHSRLLLLLPRAQRGVYKTTRYSTHPAQYTQQQSQRSKKKSSFFLKQKEFTMIKAVVLLAILACAFAQKEQFKCPHEYGFYPHSLSCDKYWKCENNEADLKTCGNGLAFDSSDPKFLTENCDYLHNVDCGARSELEPPITSANCPRLYGIFPDEERCDVFWSCWNGDSNKYSCAPGLAYDREARVCMWADQVPECKVTETQGGFKCPLASANPNPGTFSRHAHPEDCRKYYVCLDNSPREYGCPIGTVFKIGADEYSGQCTDPEGVDGCENYYGDDLKGLKKSELLLGLTGDSGSSSYAVTNKPTIRKKIQRPAAEPVQQPQPAPSQQSNTRVQQNQSRDRVRPSQAARPSPVTTPRPAPTTEATKATDANKSDDYYYYDNYEDQPANGQQQQQRQ</sequence>
<dbReference type="PANTHER" id="PTHR23301:SF100">
    <property type="entry name" value="GASP, ISOFORM A"/>
    <property type="match status" value="1"/>
</dbReference>
<dbReference type="PROSITE" id="PS50940">
    <property type="entry name" value="CHIT_BIND_II"/>
    <property type="match status" value="3"/>
</dbReference>
<keyword evidence="6" id="KW-1185">Reference proteome</keyword>
<evidence type="ECO:0000313" key="5">
    <source>
        <dbReference type="EMBL" id="CAG7824265.1"/>
    </source>
</evidence>
<keyword evidence="1" id="KW-0147">Chitin-binding</keyword>
<feature type="domain" description="Chitin-binding type-2" evidence="4">
    <location>
        <begin position="156"/>
        <end position="212"/>
    </location>
</feature>
<proteinExistence type="predicted"/>
<reference evidence="5" key="1">
    <citation type="submission" date="2021-06" db="EMBL/GenBank/DDBJ databases">
        <authorList>
            <person name="Hodson N. C."/>
            <person name="Mongue J. A."/>
            <person name="Jaron S. K."/>
        </authorList>
    </citation>
    <scope>NUCLEOTIDE SEQUENCE</scope>
</reference>
<dbReference type="Proteomes" id="UP000708208">
    <property type="component" value="Unassembled WGS sequence"/>
</dbReference>
<feature type="domain" description="Chitin-binding type-2" evidence="4">
    <location>
        <begin position="218"/>
        <end position="286"/>
    </location>
</feature>
<dbReference type="PANTHER" id="PTHR23301">
    <property type="entry name" value="CHITIN BINDING PERITROPHIN-A"/>
    <property type="match status" value="1"/>
</dbReference>
<feature type="compositionally biased region" description="Low complexity" evidence="3">
    <location>
        <begin position="327"/>
        <end position="343"/>
    </location>
</feature>
<dbReference type="GO" id="GO:0005576">
    <property type="term" value="C:extracellular region"/>
    <property type="evidence" value="ECO:0007669"/>
    <property type="project" value="InterPro"/>
</dbReference>